<dbReference type="Gene3D" id="1.10.3720.10">
    <property type="entry name" value="MetI-like"/>
    <property type="match status" value="1"/>
</dbReference>
<reference evidence="18" key="1">
    <citation type="journal article" date="2014" name="Int. J. Syst. Evol. Microbiol.">
        <title>Complete genome sequence of Corynebacterium casei LMG S-19264T (=DSM 44701T), isolated from a smear-ripened cheese.</title>
        <authorList>
            <consortium name="US DOE Joint Genome Institute (JGI-PGF)"/>
            <person name="Walter F."/>
            <person name="Albersmeier A."/>
            <person name="Kalinowski J."/>
            <person name="Ruckert C."/>
        </authorList>
    </citation>
    <scope>NUCLEOTIDE SEQUENCE</scope>
    <source>
        <strain evidence="18">CGMCC 4.7398</strain>
    </source>
</reference>
<keyword evidence="12" id="KW-0408">Iron</keyword>
<dbReference type="InterPro" id="IPR000515">
    <property type="entry name" value="MetI-like"/>
</dbReference>
<dbReference type="GO" id="GO:0055085">
    <property type="term" value="P:transmembrane transport"/>
    <property type="evidence" value="ECO:0007669"/>
    <property type="project" value="InterPro"/>
</dbReference>
<dbReference type="AlphaFoldDB" id="A0A919KW02"/>
<organism evidence="18 19">
    <name type="scientific">Promicromonospora soli</name>
    <dbReference type="NCBI Taxonomy" id="2035533"/>
    <lineage>
        <taxon>Bacteria</taxon>
        <taxon>Bacillati</taxon>
        <taxon>Actinomycetota</taxon>
        <taxon>Actinomycetes</taxon>
        <taxon>Micrococcales</taxon>
        <taxon>Promicromonosporaceae</taxon>
        <taxon>Promicromonospora</taxon>
    </lineage>
</organism>
<dbReference type="InterPro" id="IPR035906">
    <property type="entry name" value="MetI-like_sf"/>
</dbReference>
<dbReference type="GO" id="GO:0009228">
    <property type="term" value="P:thiamine biosynthetic process"/>
    <property type="evidence" value="ECO:0007669"/>
    <property type="project" value="UniProtKB-KW"/>
</dbReference>
<evidence type="ECO:0000256" key="14">
    <source>
        <dbReference type="ARBA" id="ARBA00033171"/>
    </source>
</evidence>
<evidence type="ECO:0000256" key="11">
    <source>
        <dbReference type="ARBA" id="ARBA00022989"/>
    </source>
</evidence>
<feature type="transmembrane region" description="Helical" evidence="16">
    <location>
        <begin position="125"/>
        <end position="144"/>
    </location>
</feature>
<feature type="transmembrane region" description="Helical" evidence="16">
    <location>
        <begin position="177"/>
        <end position="200"/>
    </location>
</feature>
<protein>
    <recommendedName>
        <fullName evidence="14">Thiamine pyrimidine synthase</fullName>
    </recommendedName>
</protein>
<evidence type="ECO:0000259" key="17">
    <source>
        <dbReference type="PROSITE" id="PS50928"/>
    </source>
</evidence>
<dbReference type="GO" id="GO:0046872">
    <property type="term" value="F:metal ion binding"/>
    <property type="evidence" value="ECO:0007669"/>
    <property type="project" value="UniProtKB-KW"/>
</dbReference>
<dbReference type="InterPro" id="IPR015168">
    <property type="entry name" value="SsuA/THI5"/>
</dbReference>
<dbReference type="InterPro" id="IPR027939">
    <property type="entry name" value="NMT1/THI5"/>
</dbReference>
<evidence type="ECO:0000256" key="12">
    <source>
        <dbReference type="ARBA" id="ARBA00023004"/>
    </source>
</evidence>
<keyword evidence="13 16" id="KW-0472">Membrane</keyword>
<dbReference type="GO" id="GO:0016740">
    <property type="term" value="F:transferase activity"/>
    <property type="evidence" value="ECO:0007669"/>
    <property type="project" value="UniProtKB-KW"/>
</dbReference>
<dbReference type="SUPFAM" id="SSF53850">
    <property type="entry name" value="Periplasmic binding protein-like II"/>
    <property type="match status" value="1"/>
</dbReference>
<dbReference type="CDD" id="cd06261">
    <property type="entry name" value="TM_PBP2"/>
    <property type="match status" value="1"/>
</dbReference>
<evidence type="ECO:0000256" key="3">
    <source>
        <dbReference type="ARBA" id="ARBA00004948"/>
    </source>
</evidence>
<comment type="caution">
    <text evidence="18">The sequence shown here is derived from an EMBL/GenBank/DDBJ whole genome shotgun (WGS) entry which is preliminary data.</text>
</comment>
<evidence type="ECO:0000313" key="18">
    <source>
        <dbReference type="EMBL" id="GHH74592.1"/>
    </source>
</evidence>
<evidence type="ECO:0000256" key="15">
    <source>
        <dbReference type="ARBA" id="ARBA00048179"/>
    </source>
</evidence>
<evidence type="ECO:0000313" key="19">
    <source>
        <dbReference type="Proteomes" id="UP000627369"/>
    </source>
</evidence>
<dbReference type="SUPFAM" id="SSF161098">
    <property type="entry name" value="MetI-like"/>
    <property type="match status" value="1"/>
</dbReference>
<comment type="subunit">
    <text evidence="5">Homodimer.</text>
</comment>
<dbReference type="PANTHER" id="PTHR31528">
    <property type="entry name" value="4-AMINO-5-HYDROXYMETHYL-2-METHYLPYRIMIDINE PHOSPHATE SYNTHASE THI11-RELATED"/>
    <property type="match status" value="1"/>
</dbReference>
<comment type="subcellular location">
    <subcellularLocation>
        <location evidence="16">Cell membrane</location>
        <topology evidence="16">Multi-pass membrane protein</topology>
    </subcellularLocation>
    <subcellularLocation>
        <location evidence="2">Membrane</location>
        <topology evidence="2">Multi-pass membrane protein</topology>
    </subcellularLocation>
</comment>
<keyword evidence="19" id="KW-1185">Reference proteome</keyword>
<proteinExistence type="inferred from homology"/>
<comment type="catalytic activity">
    <reaction evidence="15">
        <text>N(6)-(pyridoxal phosphate)-L-lysyl-[4-amino-5-hydroxymethyl-2-methylpyrimidine phosphate synthase] + L-histidyl-[4-amino-5-hydroxymethyl-2-methylpyrimidine phosphate synthase] + 2 Fe(3+) + 4 H2O = L-lysyl-[4-amino-5-hydroxymethyl-2-methylpyrimidine phosphate synthase] + (2S)-2-amino-5-hydroxy-4-oxopentanoyl-[4-amino-5-hydroxymethyl-2-methylpyrimidine phosphate synthase] + 4-amino-2-methyl-5-(phosphooxymethyl)pyrimidine + 3-oxopropanoate + 2 Fe(2+) + 2 H(+)</text>
        <dbReference type="Rhea" id="RHEA:65756"/>
        <dbReference type="Rhea" id="RHEA-COMP:16892"/>
        <dbReference type="Rhea" id="RHEA-COMP:16893"/>
        <dbReference type="Rhea" id="RHEA-COMP:16894"/>
        <dbReference type="Rhea" id="RHEA-COMP:16895"/>
        <dbReference type="ChEBI" id="CHEBI:15377"/>
        <dbReference type="ChEBI" id="CHEBI:15378"/>
        <dbReference type="ChEBI" id="CHEBI:29033"/>
        <dbReference type="ChEBI" id="CHEBI:29034"/>
        <dbReference type="ChEBI" id="CHEBI:29969"/>
        <dbReference type="ChEBI" id="CHEBI:29979"/>
        <dbReference type="ChEBI" id="CHEBI:33190"/>
        <dbReference type="ChEBI" id="CHEBI:58354"/>
        <dbReference type="ChEBI" id="CHEBI:143915"/>
        <dbReference type="ChEBI" id="CHEBI:157692"/>
    </reaction>
    <physiologicalReaction direction="left-to-right" evidence="15">
        <dbReference type="Rhea" id="RHEA:65757"/>
    </physiologicalReaction>
</comment>
<reference evidence="18" key="2">
    <citation type="submission" date="2020-09" db="EMBL/GenBank/DDBJ databases">
        <authorList>
            <person name="Sun Q."/>
            <person name="Zhou Y."/>
        </authorList>
    </citation>
    <scope>NUCLEOTIDE SEQUENCE</scope>
    <source>
        <strain evidence="18">CGMCC 4.7398</strain>
    </source>
</reference>
<keyword evidence="11 16" id="KW-1133">Transmembrane helix</keyword>
<evidence type="ECO:0000256" key="10">
    <source>
        <dbReference type="ARBA" id="ARBA00022977"/>
    </source>
</evidence>
<accession>A0A919KW02</accession>
<feature type="domain" description="ABC transmembrane type-1" evidence="17">
    <location>
        <begin position="54"/>
        <end position="240"/>
    </location>
</feature>
<evidence type="ECO:0000256" key="2">
    <source>
        <dbReference type="ARBA" id="ARBA00004141"/>
    </source>
</evidence>
<dbReference type="Gene3D" id="3.40.190.10">
    <property type="entry name" value="Periplasmic binding protein-like II"/>
    <property type="match status" value="2"/>
</dbReference>
<evidence type="ECO:0000256" key="1">
    <source>
        <dbReference type="ARBA" id="ARBA00003469"/>
    </source>
</evidence>
<dbReference type="EMBL" id="BNAS01000004">
    <property type="protein sequence ID" value="GHH74592.1"/>
    <property type="molecule type" value="Genomic_DNA"/>
</dbReference>
<feature type="transmembrane region" description="Helical" evidence="16">
    <location>
        <begin position="7"/>
        <end position="26"/>
    </location>
</feature>
<comment type="function">
    <text evidence="1">Responsible for the formation of the pyrimidine heterocycle in the thiamine biosynthesis pathway. Catalyzes the formation of hydroxymethylpyrimidine phosphate (HMP-P) from histidine and pyridoxal phosphate (PLP). The protein uses PLP and the active site histidine to form HMP-P, generating an inactive enzyme. The enzyme can only undergo a single turnover, which suggests it is a suicide enzyme.</text>
</comment>
<evidence type="ECO:0000256" key="4">
    <source>
        <dbReference type="ARBA" id="ARBA00009406"/>
    </source>
</evidence>
<dbReference type="Proteomes" id="UP000627369">
    <property type="component" value="Unassembled WGS sequence"/>
</dbReference>
<keyword evidence="7 16" id="KW-0812">Transmembrane</keyword>
<evidence type="ECO:0000256" key="7">
    <source>
        <dbReference type="ARBA" id="ARBA00022692"/>
    </source>
</evidence>
<comment type="similarity">
    <text evidence="16">Belongs to the binding-protein-dependent transport system permease family.</text>
</comment>
<sequence>MIRGRGLALGAPVAVGVLAVALWQAVVTGLGVEAFVVPAPSDIAAELGANLGVVTDAALATATNALLGLVLGTVLALVGAGISAAWRPVADAANPLVTATAVVPIVCLAPVFYTMFGSDAQTTRVVVAAIAVFVPVYINTLRGLRTVEPVHRDLMRSYAATPWEATRHVTLPGALPFFFTGLRVASSLAVISALVAEYFGGPVDGLGKAITSAVSSSRYALAWAYVLGAVATGLVFYAFTALIERNTMHRKNVLRTSLGLATAVALAGCAGASTEPEAGGLTPVTLQLQWVAQAQFAGYYAAVDQGYYEDEGLDVTIQEAGTDTVPIDVLAAGDADYAISWVPKVLGSIEQGTEVTNVAQVFERSGTLQVAFKDAGIAEPADLAGKKVGSWGYGNEWELFAGMQDAGIQTPDDIELVQQAFDMNGFLAGDIDAAQAMTYNEYAQILETVNPATGELYQPEDLEVIDWNDHGTAMLQDAIWADAARLADDSEYADTTVGFVKASLKGWAYVRDNPEEAAGIVTAAGSTLGTSHQLWQTNEVNKLIWPSTSGIGTVNADQWDQTVEIAMGTQNETGATVISAEPPETAYTNEYVEQALAELAEEGVDIQGEEFEALDVQLTEGGS</sequence>
<evidence type="ECO:0000256" key="9">
    <source>
        <dbReference type="ARBA" id="ARBA00022898"/>
    </source>
</evidence>
<keyword evidence="9" id="KW-0663">Pyridoxal phosphate</keyword>
<comment type="pathway">
    <text evidence="3">Cofactor biosynthesis; thiamine diphosphate biosynthesis.</text>
</comment>
<evidence type="ECO:0000256" key="13">
    <source>
        <dbReference type="ARBA" id="ARBA00023136"/>
    </source>
</evidence>
<dbReference type="Pfam" id="PF00528">
    <property type="entry name" value="BPD_transp_1"/>
    <property type="match status" value="1"/>
</dbReference>
<evidence type="ECO:0000256" key="8">
    <source>
        <dbReference type="ARBA" id="ARBA00022723"/>
    </source>
</evidence>
<feature type="transmembrane region" description="Helical" evidence="16">
    <location>
        <begin position="93"/>
        <end position="113"/>
    </location>
</feature>
<feature type="transmembrane region" description="Helical" evidence="16">
    <location>
        <begin position="220"/>
        <end position="243"/>
    </location>
</feature>
<evidence type="ECO:0000256" key="16">
    <source>
        <dbReference type="RuleBase" id="RU363032"/>
    </source>
</evidence>
<keyword evidence="16" id="KW-0813">Transport</keyword>
<gene>
    <name evidence="18" type="ORF">GCM10017772_28670</name>
</gene>
<comment type="similarity">
    <text evidence="4">Belongs to the NMT1/THI5 family.</text>
</comment>
<keyword evidence="6" id="KW-0808">Transferase</keyword>
<evidence type="ECO:0000256" key="5">
    <source>
        <dbReference type="ARBA" id="ARBA00011738"/>
    </source>
</evidence>
<name>A0A919KW02_9MICO</name>
<keyword evidence="10" id="KW-0784">Thiamine biosynthesis</keyword>
<dbReference type="RefSeq" id="WP_308434137.1">
    <property type="nucleotide sequence ID" value="NZ_BNAS01000004.1"/>
</dbReference>
<dbReference type="PANTHER" id="PTHR31528:SF1">
    <property type="entry name" value="4-AMINO-5-HYDROXYMETHYL-2-METHYLPYRIMIDINE PHOSPHATE SYNTHASE THI11-RELATED"/>
    <property type="match status" value="1"/>
</dbReference>
<dbReference type="PROSITE" id="PS50928">
    <property type="entry name" value="ABC_TM1"/>
    <property type="match status" value="1"/>
</dbReference>
<evidence type="ECO:0000256" key="6">
    <source>
        <dbReference type="ARBA" id="ARBA00022679"/>
    </source>
</evidence>
<feature type="transmembrane region" description="Helical" evidence="16">
    <location>
        <begin position="65"/>
        <end position="86"/>
    </location>
</feature>
<dbReference type="GO" id="GO:0005886">
    <property type="term" value="C:plasma membrane"/>
    <property type="evidence" value="ECO:0007669"/>
    <property type="project" value="UniProtKB-SubCell"/>
</dbReference>
<dbReference type="Pfam" id="PF09084">
    <property type="entry name" value="NMT1"/>
    <property type="match status" value="1"/>
</dbReference>
<keyword evidence="8" id="KW-0479">Metal-binding</keyword>